<dbReference type="Proteomes" id="UP000216207">
    <property type="component" value="Unassembled WGS sequence"/>
</dbReference>
<proteinExistence type="predicted"/>
<comment type="caution">
    <text evidence="4">The sequence shown here is derived from an EMBL/GenBank/DDBJ whole genome shotgun (WGS) entry which is preliminary data.</text>
</comment>
<protein>
    <submittedName>
        <fullName evidence="4">GNAT family N-acetyltransferase</fullName>
    </submittedName>
</protein>
<dbReference type="InterPro" id="IPR050832">
    <property type="entry name" value="Bact_Acetyltransf"/>
</dbReference>
<evidence type="ECO:0000259" key="3">
    <source>
        <dbReference type="PROSITE" id="PS51186"/>
    </source>
</evidence>
<keyword evidence="1 4" id="KW-0808">Transferase</keyword>
<evidence type="ECO:0000313" key="4">
    <source>
        <dbReference type="EMBL" id="PAE87871.1"/>
    </source>
</evidence>
<evidence type="ECO:0000256" key="2">
    <source>
        <dbReference type="ARBA" id="ARBA00023315"/>
    </source>
</evidence>
<name>A0A268NWU5_SHOCL</name>
<feature type="domain" description="N-acetyltransferase" evidence="3">
    <location>
        <begin position="3"/>
        <end position="168"/>
    </location>
</feature>
<keyword evidence="2" id="KW-0012">Acyltransferase</keyword>
<accession>A0A268NWU5</accession>
<gene>
    <name evidence="4" type="ORF">CHH72_16280</name>
</gene>
<dbReference type="Gene3D" id="3.40.630.30">
    <property type="match status" value="1"/>
</dbReference>
<dbReference type="AlphaFoldDB" id="A0A268NWU5"/>
<evidence type="ECO:0000313" key="5">
    <source>
        <dbReference type="Proteomes" id="UP000216207"/>
    </source>
</evidence>
<dbReference type="EMBL" id="NPCC01000027">
    <property type="protein sequence ID" value="PAE87871.1"/>
    <property type="molecule type" value="Genomic_DNA"/>
</dbReference>
<dbReference type="Pfam" id="PF00583">
    <property type="entry name" value="Acetyltransf_1"/>
    <property type="match status" value="1"/>
</dbReference>
<dbReference type="PROSITE" id="PS51186">
    <property type="entry name" value="GNAT"/>
    <property type="match status" value="1"/>
</dbReference>
<reference evidence="4 5" key="1">
    <citation type="submission" date="2017-07" db="EMBL/GenBank/DDBJ databases">
        <title>Isolation and whole genome analysis of endospore-forming bacteria from heroin.</title>
        <authorList>
            <person name="Kalinowski J."/>
            <person name="Ahrens B."/>
            <person name="Al-Dilaimi A."/>
            <person name="Winkler A."/>
            <person name="Wibberg D."/>
            <person name="Schleenbecker U."/>
            <person name="Ruckert C."/>
            <person name="Wolfel R."/>
            <person name="Grass G."/>
        </authorList>
    </citation>
    <scope>NUCLEOTIDE SEQUENCE [LARGE SCALE GENOMIC DNA]</scope>
    <source>
        <strain evidence="4 5">7539</strain>
    </source>
</reference>
<dbReference type="PANTHER" id="PTHR43877">
    <property type="entry name" value="AMINOALKYLPHOSPHONATE N-ACETYLTRANSFERASE-RELATED-RELATED"/>
    <property type="match status" value="1"/>
</dbReference>
<dbReference type="SUPFAM" id="SSF55729">
    <property type="entry name" value="Acyl-CoA N-acyltransferases (Nat)"/>
    <property type="match status" value="1"/>
</dbReference>
<dbReference type="GO" id="GO:0016747">
    <property type="term" value="F:acyltransferase activity, transferring groups other than amino-acyl groups"/>
    <property type="evidence" value="ECO:0007669"/>
    <property type="project" value="InterPro"/>
</dbReference>
<sequence length="171" mass="18810">MSVEISKLESVGRYIGQLAKLMVDTVDGGASIGFIAPMEKQEAEAYWQSLQLSKHTHVWVALADDNVMGTIQLHLVDKANGRHRAEIAKLMVANKARRQGIGRKLLAVAEKTAMEHNRTLLILDTEEGAPSNVLYKTSGYTFAGTIPQFAQNPYGGLRGTNLYYKHLPNGD</sequence>
<dbReference type="InterPro" id="IPR000182">
    <property type="entry name" value="GNAT_dom"/>
</dbReference>
<evidence type="ECO:0000256" key="1">
    <source>
        <dbReference type="ARBA" id="ARBA00022679"/>
    </source>
</evidence>
<dbReference type="InterPro" id="IPR016181">
    <property type="entry name" value="Acyl_CoA_acyltransferase"/>
</dbReference>
<dbReference type="CDD" id="cd04301">
    <property type="entry name" value="NAT_SF"/>
    <property type="match status" value="1"/>
</dbReference>
<organism evidence="4 5">
    <name type="scientific">Shouchella clausii</name>
    <name type="common">Alkalihalobacillus clausii</name>
    <dbReference type="NCBI Taxonomy" id="79880"/>
    <lineage>
        <taxon>Bacteria</taxon>
        <taxon>Bacillati</taxon>
        <taxon>Bacillota</taxon>
        <taxon>Bacilli</taxon>
        <taxon>Bacillales</taxon>
        <taxon>Bacillaceae</taxon>
        <taxon>Shouchella</taxon>
    </lineage>
</organism>
<dbReference type="RefSeq" id="WP_095237344.1">
    <property type="nucleotide sequence ID" value="NZ_JARRUH010000023.1"/>
</dbReference>